<evidence type="ECO:0000256" key="9">
    <source>
        <dbReference type="SAM" id="Phobius"/>
    </source>
</evidence>
<evidence type="ECO:0000313" key="12">
    <source>
        <dbReference type="Proteomes" id="UP000319257"/>
    </source>
</evidence>
<keyword evidence="4 9" id="KW-0812">Transmembrane</keyword>
<dbReference type="InterPro" id="IPR003663">
    <property type="entry name" value="Sugar/inositol_transpt"/>
</dbReference>
<feature type="transmembrane region" description="Helical" evidence="9">
    <location>
        <begin position="329"/>
        <end position="350"/>
    </location>
</feature>
<feature type="transmembrane region" description="Helical" evidence="9">
    <location>
        <begin position="392"/>
        <end position="412"/>
    </location>
</feature>
<dbReference type="AlphaFoldDB" id="A0A507AUV1"/>
<feature type="transmembrane region" description="Helical" evidence="9">
    <location>
        <begin position="69"/>
        <end position="94"/>
    </location>
</feature>
<evidence type="ECO:0000256" key="7">
    <source>
        <dbReference type="RuleBase" id="RU003346"/>
    </source>
</evidence>
<organism evidence="11 12">
    <name type="scientific">Thyridium curvatum</name>
    <dbReference type="NCBI Taxonomy" id="1093900"/>
    <lineage>
        <taxon>Eukaryota</taxon>
        <taxon>Fungi</taxon>
        <taxon>Dikarya</taxon>
        <taxon>Ascomycota</taxon>
        <taxon>Pezizomycotina</taxon>
        <taxon>Sordariomycetes</taxon>
        <taxon>Sordariomycetidae</taxon>
        <taxon>Thyridiales</taxon>
        <taxon>Thyridiaceae</taxon>
        <taxon>Thyridium</taxon>
    </lineage>
</organism>
<dbReference type="PANTHER" id="PTHR48022">
    <property type="entry name" value="PLASTIDIC GLUCOSE TRANSPORTER 4"/>
    <property type="match status" value="1"/>
</dbReference>
<feature type="transmembrane region" description="Helical" evidence="9">
    <location>
        <begin position="460"/>
        <end position="480"/>
    </location>
</feature>
<dbReference type="InterPro" id="IPR005829">
    <property type="entry name" value="Sugar_transporter_CS"/>
</dbReference>
<dbReference type="InterPro" id="IPR020846">
    <property type="entry name" value="MFS_dom"/>
</dbReference>
<feature type="transmembrane region" description="Helical" evidence="9">
    <location>
        <begin position="114"/>
        <end position="134"/>
    </location>
</feature>
<feature type="transmembrane region" description="Helical" evidence="9">
    <location>
        <begin position="243"/>
        <end position="264"/>
    </location>
</feature>
<evidence type="ECO:0000256" key="2">
    <source>
        <dbReference type="ARBA" id="ARBA00010992"/>
    </source>
</evidence>
<feature type="compositionally biased region" description="Basic and acidic residues" evidence="8">
    <location>
        <begin position="8"/>
        <end position="22"/>
    </location>
</feature>
<evidence type="ECO:0000256" key="3">
    <source>
        <dbReference type="ARBA" id="ARBA00022448"/>
    </source>
</evidence>
<comment type="subcellular location">
    <subcellularLocation>
        <location evidence="1">Membrane</location>
        <topology evidence="1">Multi-pass membrane protein</topology>
    </subcellularLocation>
</comment>
<evidence type="ECO:0000313" key="11">
    <source>
        <dbReference type="EMBL" id="TPX08010.1"/>
    </source>
</evidence>
<name>A0A507AUV1_9PEZI</name>
<evidence type="ECO:0000256" key="6">
    <source>
        <dbReference type="ARBA" id="ARBA00023136"/>
    </source>
</evidence>
<feature type="region of interest" description="Disordered" evidence="8">
    <location>
        <begin position="1"/>
        <end position="27"/>
    </location>
</feature>
<evidence type="ECO:0000259" key="10">
    <source>
        <dbReference type="PROSITE" id="PS50850"/>
    </source>
</evidence>
<feature type="transmembrane region" description="Helical" evidence="9">
    <location>
        <begin position="204"/>
        <end position="223"/>
    </location>
</feature>
<keyword evidence="5 9" id="KW-1133">Transmembrane helix</keyword>
<dbReference type="SUPFAM" id="SSF103473">
    <property type="entry name" value="MFS general substrate transporter"/>
    <property type="match status" value="1"/>
</dbReference>
<proteinExistence type="inferred from homology"/>
<comment type="caution">
    <text evidence="11">The sequence shown here is derived from an EMBL/GenBank/DDBJ whole genome shotgun (WGS) entry which is preliminary data.</text>
</comment>
<feature type="transmembrane region" description="Helical" evidence="9">
    <location>
        <begin position="492"/>
        <end position="509"/>
    </location>
</feature>
<keyword evidence="12" id="KW-1185">Reference proteome</keyword>
<dbReference type="PANTHER" id="PTHR48022:SF83">
    <property type="entry name" value="MAJOR FACILITATOR SUPERFAMILY (MFS) PROFILE DOMAIN-CONTAINING PROTEIN"/>
    <property type="match status" value="1"/>
</dbReference>
<keyword evidence="6 9" id="KW-0472">Membrane</keyword>
<feature type="transmembrane region" description="Helical" evidence="9">
    <location>
        <begin position="146"/>
        <end position="164"/>
    </location>
</feature>
<sequence>MAAPLSTDNKDGSRHVEDHDGPAGDVNDIQAAKDWNRLKEDATLATQDEHNTSFLEGCRRYPKAAAWSCLVTMCIIMDGYDQALISGFFAFPAFTKHYGHELRDHPGRYVMYGPWQMALGFAAPVGNMFGIYLNGWLVDKMGHKKALHVGLFIICGLIFIQFFAKNVETLFVGQILLGVPWGIFATLAPSFASEVAPLVLRSYLETWVVTCWGIGQFFSYAVLFTLNTNLSEWAYRIPFAVQWVWPVAILPFALFVPESPWWLVRKGRIEQAEKSVMRLTSAPTKEIQRENAKKAVALMIETNKLEQDLDDDISWTACFKGTDLRRTEISAFTWASQVLTGFVIQGYSTFFFQQAGLSPNDSFKMTLGVGGVHLLGNLLSMTLTGNYGRRTLWLWGCAVEAVLMFAMGFVAIPKQSTAFGFATSALYILWFGIWCLTLGPLPYIINGEVSATRLRTKTIAVSRAAYQVLGIINSIVTPYLLNPEYANLKGKVALITASFTVVTFIWAWFRLPETGGRTYEELDILFNEKGLKARQFRHVVIHREGDTIRVEGPHNTPN</sequence>
<dbReference type="GO" id="GO:0016020">
    <property type="term" value="C:membrane"/>
    <property type="evidence" value="ECO:0007669"/>
    <property type="project" value="UniProtKB-SubCell"/>
</dbReference>
<evidence type="ECO:0000256" key="4">
    <source>
        <dbReference type="ARBA" id="ARBA00022692"/>
    </source>
</evidence>
<feature type="transmembrane region" description="Helical" evidence="9">
    <location>
        <begin position="362"/>
        <end position="380"/>
    </location>
</feature>
<dbReference type="EMBL" id="SKBQ01000082">
    <property type="protein sequence ID" value="TPX08010.1"/>
    <property type="molecule type" value="Genomic_DNA"/>
</dbReference>
<feature type="domain" description="Major facilitator superfamily (MFS) profile" evidence="10">
    <location>
        <begin position="67"/>
        <end position="515"/>
    </location>
</feature>
<dbReference type="FunFam" id="1.20.1250.20:FF:000078">
    <property type="entry name" value="MFS maltose transporter, putative"/>
    <property type="match status" value="1"/>
</dbReference>
<dbReference type="NCBIfam" id="TIGR00879">
    <property type="entry name" value="SP"/>
    <property type="match status" value="1"/>
</dbReference>
<evidence type="ECO:0000256" key="5">
    <source>
        <dbReference type="ARBA" id="ARBA00022989"/>
    </source>
</evidence>
<evidence type="ECO:0000256" key="8">
    <source>
        <dbReference type="SAM" id="MobiDB-lite"/>
    </source>
</evidence>
<dbReference type="InterPro" id="IPR050360">
    <property type="entry name" value="MFS_Sugar_Transporters"/>
</dbReference>
<keyword evidence="3 7" id="KW-0813">Transport</keyword>
<dbReference type="GeneID" id="41977788"/>
<dbReference type="Pfam" id="PF00083">
    <property type="entry name" value="Sugar_tr"/>
    <property type="match status" value="1"/>
</dbReference>
<dbReference type="InterPro" id="IPR036259">
    <property type="entry name" value="MFS_trans_sf"/>
</dbReference>
<dbReference type="OrthoDB" id="6612291at2759"/>
<dbReference type="PROSITE" id="PS50850">
    <property type="entry name" value="MFS"/>
    <property type="match status" value="1"/>
</dbReference>
<dbReference type="Gene3D" id="1.20.1250.20">
    <property type="entry name" value="MFS general substrate transporter like domains"/>
    <property type="match status" value="1"/>
</dbReference>
<protein>
    <recommendedName>
        <fullName evidence="10">Major facilitator superfamily (MFS) profile domain-containing protein</fullName>
    </recommendedName>
</protein>
<feature type="transmembrane region" description="Helical" evidence="9">
    <location>
        <begin position="418"/>
        <end position="439"/>
    </location>
</feature>
<accession>A0A507AUV1</accession>
<comment type="similarity">
    <text evidence="2 7">Belongs to the major facilitator superfamily. Sugar transporter (TC 2.A.1.1) family.</text>
</comment>
<dbReference type="RefSeq" id="XP_030989721.1">
    <property type="nucleotide sequence ID" value="XM_031132948.1"/>
</dbReference>
<dbReference type="Proteomes" id="UP000319257">
    <property type="component" value="Unassembled WGS sequence"/>
</dbReference>
<evidence type="ECO:0000256" key="1">
    <source>
        <dbReference type="ARBA" id="ARBA00004141"/>
    </source>
</evidence>
<dbReference type="PROSITE" id="PS00217">
    <property type="entry name" value="SUGAR_TRANSPORT_2"/>
    <property type="match status" value="1"/>
</dbReference>
<feature type="transmembrane region" description="Helical" evidence="9">
    <location>
        <begin position="170"/>
        <end position="192"/>
    </location>
</feature>
<reference evidence="11 12" key="1">
    <citation type="submission" date="2019-06" db="EMBL/GenBank/DDBJ databases">
        <title>Draft genome sequence of the filamentous fungus Phialemoniopsis curvata isolated from diesel fuel.</title>
        <authorList>
            <person name="Varaljay V.A."/>
            <person name="Lyon W.J."/>
            <person name="Crouch A.L."/>
            <person name="Drake C.E."/>
            <person name="Hollomon J.M."/>
            <person name="Nadeau L.J."/>
            <person name="Nunn H.S."/>
            <person name="Stevenson B.S."/>
            <person name="Bojanowski C.L."/>
            <person name="Crookes-Goodson W.J."/>
        </authorList>
    </citation>
    <scope>NUCLEOTIDE SEQUENCE [LARGE SCALE GENOMIC DNA]</scope>
    <source>
        <strain evidence="11 12">D216</strain>
    </source>
</reference>
<dbReference type="InterPro" id="IPR005828">
    <property type="entry name" value="MFS_sugar_transport-like"/>
</dbReference>
<dbReference type="InParanoid" id="A0A507AUV1"/>
<gene>
    <name evidence="11" type="ORF">E0L32_010341</name>
</gene>
<dbReference type="GO" id="GO:0005351">
    <property type="term" value="F:carbohydrate:proton symporter activity"/>
    <property type="evidence" value="ECO:0007669"/>
    <property type="project" value="TreeGrafter"/>
</dbReference>